<feature type="region of interest" description="Disordered" evidence="10">
    <location>
        <begin position="351"/>
        <end position="373"/>
    </location>
</feature>
<dbReference type="Gene3D" id="3.30.160.60">
    <property type="entry name" value="Classic Zinc Finger"/>
    <property type="match status" value="2"/>
</dbReference>
<keyword evidence="3" id="KW-0677">Repeat</keyword>
<evidence type="ECO:0000256" key="6">
    <source>
        <dbReference type="ARBA" id="ARBA00023125"/>
    </source>
</evidence>
<dbReference type="EnsemblMetazoa" id="LLOJ002302-RA">
    <property type="protein sequence ID" value="LLOJ002302-PA"/>
    <property type="gene ID" value="LLOJ002302"/>
</dbReference>
<evidence type="ECO:0000256" key="9">
    <source>
        <dbReference type="PROSITE-ProRule" id="PRU00042"/>
    </source>
</evidence>
<feature type="domain" description="C2H2-type" evidence="11">
    <location>
        <begin position="121"/>
        <end position="149"/>
    </location>
</feature>
<dbReference type="PROSITE" id="PS50157">
    <property type="entry name" value="ZINC_FINGER_C2H2_2"/>
    <property type="match status" value="2"/>
</dbReference>
<keyword evidence="5" id="KW-0862">Zinc</keyword>
<evidence type="ECO:0000256" key="5">
    <source>
        <dbReference type="ARBA" id="ARBA00022833"/>
    </source>
</evidence>
<keyword evidence="7" id="KW-0539">Nucleus</keyword>
<dbReference type="GO" id="GO:0000981">
    <property type="term" value="F:DNA-binding transcription factor activity, RNA polymerase II-specific"/>
    <property type="evidence" value="ECO:0007669"/>
    <property type="project" value="TreeGrafter"/>
</dbReference>
<dbReference type="SUPFAM" id="SSF57667">
    <property type="entry name" value="beta-beta-alpha zinc fingers"/>
    <property type="match status" value="1"/>
</dbReference>
<evidence type="ECO:0000256" key="2">
    <source>
        <dbReference type="ARBA" id="ARBA00022723"/>
    </source>
</evidence>
<sequence length="373" mass="41841">MAGSGAFPVHGVDFLLSQSAVEKVIENGVMKDEEKVSPVSYTVKIVQQKNGIETQVFVCGVCMKEFRYQYVLFRHFTTHTDAKVYKCDVCSKTFRQTGFNQLSNLTCHKMKTHSQEEGITFHCKLCNLRFAKKSQFKEHNIQVHKGASESSEKKPKKIIPLVSASTTIPKNFSFEKSIVIPYVDTDAMRKVKMKNEIPFGLLNSKNNISILMRIYDLGQKSIIREATPEDIVSMSKIPIVAIIDEKDGRYTVTMPPRDFQDNMNISDGKIFFVKQEKIEEDPPTAACASKNVFFGTTDSPQNSGDATGSHFVDGTLGDNSFSSLIEAMKIDGLSPDVPNIVKFFAQSPEEAKQQQTIKWEKIEHANDDEILGP</sequence>
<evidence type="ECO:0000256" key="8">
    <source>
        <dbReference type="ARBA" id="ARBA00037948"/>
    </source>
</evidence>
<name>A0A1B0CD82_LUTLO</name>
<evidence type="ECO:0000256" key="10">
    <source>
        <dbReference type="SAM" id="MobiDB-lite"/>
    </source>
</evidence>
<dbReference type="Proteomes" id="UP000092461">
    <property type="component" value="Unassembled WGS sequence"/>
</dbReference>
<keyword evidence="2" id="KW-0479">Metal-binding</keyword>
<protein>
    <recommendedName>
        <fullName evidence="11">C2H2-type domain-containing protein</fullName>
    </recommendedName>
</protein>
<feature type="domain" description="C2H2-type" evidence="11">
    <location>
        <begin position="57"/>
        <end position="84"/>
    </location>
</feature>
<dbReference type="VEuPathDB" id="VectorBase:LLOJ002302"/>
<comment type="similarity">
    <text evidence="8">Belongs to the snail C2H2-type zinc-finger protein family.</text>
</comment>
<dbReference type="AlphaFoldDB" id="A0A1B0CD82"/>
<evidence type="ECO:0000256" key="7">
    <source>
        <dbReference type="ARBA" id="ARBA00023242"/>
    </source>
</evidence>
<keyword evidence="6" id="KW-0238">DNA-binding</keyword>
<dbReference type="InterPro" id="IPR050527">
    <property type="entry name" value="Snail/Krueppel_Znf"/>
</dbReference>
<feature type="compositionally biased region" description="Basic and acidic residues" evidence="10">
    <location>
        <begin position="358"/>
        <end position="367"/>
    </location>
</feature>
<comment type="subcellular location">
    <subcellularLocation>
        <location evidence="1">Nucleus</location>
    </subcellularLocation>
</comment>
<dbReference type="InterPro" id="IPR036236">
    <property type="entry name" value="Znf_C2H2_sf"/>
</dbReference>
<evidence type="ECO:0000259" key="11">
    <source>
        <dbReference type="PROSITE" id="PS50157"/>
    </source>
</evidence>
<reference evidence="12" key="1">
    <citation type="submission" date="2020-05" db="UniProtKB">
        <authorList>
            <consortium name="EnsemblMetazoa"/>
        </authorList>
    </citation>
    <scope>IDENTIFICATION</scope>
    <source>
        <strain evidence="12">Jacobina</strain>
    </source>
</reference>
<evidence type="ECO:0000313" key="13">
    <source>
        <dbReference type="Proteomes" id="UP000092461"/>
    </source>
</evidence>
<dbReference type="InterPro" id="IPR013087">
    <property type="entry name" value="Znf_C2H2_type"/>
</dbReference>
<evidence type="ECO:0000256" key="1">
    <source>
        <dbReference type="ARBA" id="ARBA00004123"/>
    </source>
</evidence>
<organism evidence="12 13">
    <name type="scientific">Lutzomyia longipalpis</name>
    <name type="common">Sand fly</name>
    <dbReference type="NCBI Taxonomy" id="7200"/>
    <lineage>
        <taxon>Eukaryota</taxon>
        <taxon>Metazoa</taxon>
        <taxon>Ecdysozoa</taxon>
        <taxon>Arthropoda</taxon>
        <taxon>Hexapoda</taxon>
        <taxon>Insecta</taxon>
        <taxon>Pterygota</taxon>
        <taxon>Neoptera</taxon>
        <taxon>Endopterygota</taxon>
        <taxon>Diptera</taxon>
        <taxon>Nematocera</taxon>
        <taxon>Psychodoidea</taxon>
        <taxon>Psychodidae</taxon>
        <taxon>Lutzomyia</taxon>
        <taxon>Lutzomyia</taxon>
    </lineage>
</organism>
<dbReference type="GO" id="GO:0000978">
    <property type="term" value="F:RNA polymerase II cis-regulatory region sequence-specific DNA binding"/>
    <property type="evidence" value="ECO:0007669"/>
    <property type="project" value="TreeGrafter"/>
</dbReference>
<dbReference type="EMBL" id="AJWK01007494">
    <property type="status" value="NOT_ANNOTATED_CDS"/>
    <property type="molecule type" value="Genomic_DNA"/>
</dbReference>
<dbReference type="PROSITE" id="PS00028">
    <property type="entry name" value="ZINC_FINGER_C2H2_1"/>
    <property type="match status" value="2"/>
</dbReference>
<evidence type="ECO:0000256" key="3">
    <source>
        <dbReference type="ARBA" id="ARBA00022737"/>
    </source>
</evidence>
<dbReference type="SMART" id="SM00355">
    <property type="entry name" value="ZnF_C2H2"/>
    <property type="match status" value="3"/>
</dbReference>
<accession>A0A1B0CD82</accession>
<dbReference type="GO" id="GO:0008270">
    <property type="term" value="F:zinc ion binding"/>
    <property type="evidence" value="ECO:0007669"/>
    <property type="project" value="UniProtKB-KW"/>
</dbReference>
<keyword evidence="13" id="KW-1185">Reference proteome</keyword>
<dbReference type="PANTHER" id="PTHR24388">
    <property type="entry name" value="ZINC FINGER PROTEIN"/>
    <property type="match status" value="1"/>
</dbReference>
<keyword evidence="4 9" id="KW-0863">Zinc-finger</keyword>
<dbReference type="GO" id="GO:0005634">
    <property type="term" value="C:nucleus"/>
    <property type="evidence" value="ECO:0007669"/>
    <property type="project" value="UniProtKB-SubCell"/>
</dbReference>
<dbReference type="PANTHER" id="PTHR24388:SF54">
    <property type="entry name" value="PROTEIN ESCARGOT"/>
    <property type="match status" value="1"/>
</dbReference>
<evidence type="ECO:0000313" key="12">
    <source>
        <dbReference type="EnsemblMetazoa" id="LLOJ002302-PA"/>
    </source>
</evidence>
<proteinExistence type="inferred from homology"/>
<dbReference type="VEuPathDB" id="VectorBase:LLONM1_007712"/>
<evidence type="ECO:0000256" key="4">
    <source>
        <dbReference type="ARBA" id="ARBA00022771"/>
    </source>
</evidence>